<dbReference type="Gene3D" id="1.10.10.10">
    <property type="entry name" value="Winged helix-like DNA-binding domain superfamily/Winged helix DNA-binding domain"/>
    <property type="match status" value="2"/>
</dbReference>
<sequence length="177" mass="19966">MIEAMLFIWGDPLSAKNIADALNLPTEYIRKCVLELKRDLETEDRGIQIIEINNNFQMCTNSRHFEAIQALCTPAQNKGLTQAALEVLAIIAYKQPITRHEIEAIRGVKSDKAINTLIEKGLIIENGRLEKTGRPILYGTTDNFLKSFGLSSLKELPEVSEFDKLDFQEIMTPETEA</sequence>
<keyword evidence="4" id="KW-0131">Cell cycle</keyword>
<organism evidence="5 6">
    <name type="scientific">Geosporobacter ferrireducens</name>
    <dbReference type="NCBI Taxonomy" id="1424294"/>
    <lineage>
        <taxon>Bacteria</taxon>
        <taxon>Bacillati</taxon>
        <taxon>Bacillota</taxon>
        <taxon>Clostridia</taxon>
        <taxon>Peptostreptococcales</taxon>
        <taxon>Thermotaleaceae</taxon>
        <taxon>Geosporobacter</taxon>
    </lineage>
</organism>
<evidence type="ECO:0000313" key="5">
    <source>
        <dbReference type="EMBL" id="AOT72928.1"/>
    </source>
</evidence>
<keyword evidence="6" id="KW-1185">Reference proteome</keyword>
<dbReference type="AlphaFoldDB" id="A0A1D8GPY7"/>
<name>A0A1D8GPY7_9FIRM</name>
<keyword evidence="2" id="KW-0132">Cell division</keyword>
<evidence type="ECO:0000256" key="2">
    <source>
        <dbReference type="ARBA" id="ARBA00022618"/>
    </source>
</evidence>
<evidence type="ECO:0000256" key="1">
    <source>
        <dbReference type="ARBA" id="ARBA00022490"/>
    </source>
</evidence>
<evidence type="ECO:0000256" key="3">
    <source>
        <dbReference type="ARBA" id="ARBA00022829"/>
    </source>
</evidence>
<dbReference type="GO" id="GO:0051301">
    <property type="term" value="P:cell division"/>
    <property type="evidence" value="ECO:0007669"/>
    <property type="project" value="UniProtKB-KW"/>
</dbReference>
<reference evidence="5 6" key="1">
    <citation type="submission" date="2016-09" db="EMBL/GenBank/DDBJ databases">
        <title>Genomic analysis reveals versatility of anaerobic energy metabolism of Geosporobacter ferrireducens IRF9 of phylum Firmicutes.</title>
        <authorList>
            <person name="Kim S.-J."/>
        </authorList>
    </citation>
    <scope>NUCLEOTIDE SEQUENCE [LARGE SCALE GENOMIC DNA]</scope>
    <source>
        <strain evidence="5 6">IRF9</strain>
    </source>
</reference>
<dbReference type="STRING" id="1424294.Gferi_00155"/>
<evidence type="ECO:0000256" key="4">
    <source>
        <dbReference type="ARBA" id="ARBA00023306"/>
    </source>
</evidence>
<dbReference type="OrthoDB" id="9806226at2"/>
<dbReference type="Pfam" id="PF04079">
    <property type="entry name" value="SMC_ScpB"/>
    <property type="match status" value="1"/>
</dbReference>
<evidence type="ECO:0000313" key="6">
    <source>
        <dbReference type="Proteomes" id="UP000095743"/>
    </source>
</evidence>
<dbReference type="EMBL" id="CP017269">
    <property type="protein sequence ID" value="AOT72928.1"/>
    <property type="molecule type" value="Genomic_DNA"/>
</dbReference>
<proteinExistence type="predicted"/>
<dbReference type="KEGG" id="gfe:Gferi_00155"/>
<dbReference type="InterPro" id="IPR005234">
    <property type="entry name" value="ScpB_csome_segregation"/>
</dbReference>
<dbReference type="Proteomes" id="UP000095743">
    <property type="component" value="Chromosome"/>
</dbReference>
<dbReference type="InterPro" id="IPR036390">
    <property type="entry name" value="WH_DNA-bd_sf"/>
</dbReference>
<keyword evidence="3" id="KW-0159">Chromosome partition</keyword>
<dbReference type="InterPro" id="IPR036388">
    <property type="entry name" value="WH-like_DNA-bd_sf"/>
</dbReference>
<dbReference type="PIRSF" id="PIRSF019345">
    <property type="entry name" value="ScpB"/>
    <property type="match status" value="1"/>
</dbReference>
<dbReference type="GO" id="GO:0051304">
    <property type="term" value="P:chromosome separation"/>
    <property type="evidence" value="ECO:0007669"/>
    <property type="project" value="InterPro"/>
</dbReference>
<protein>
    <submittedName>
        <fullName evidence="5">SMC-Scp complex subunit ScpB</fullName>
    </submittedName>
</protein>
<dbReference type="NCBIfam" id="TIGR00281">
    <property type="entry name" value="SMC-Scp complex subunit ScpB"/>
    <property type="match status" value="1"/>
</dbReference>
<dbReference type="PANTHER" id="PTHR34298:SF2">
    <property type="entry name" value="SEGREGATION AND CONDENSATION PROTEIN B"/>
    <property type="match status" value="1"/>
</dbReference>
<dbReference type="PANTHER" id="PTHR34298">
    <property type="entry name" value="SEGREGATION AND CONDENSATION PROTEIN B"/>
    <property type="match status" value="1"/>
</dbReference>
<keyword evidence="1" id="KW-0963">Cytoplasm</keyword>
<gene>
    <name evidence="5" type="ORF">Gferi_00155</name>
</gene>
<accession>A0A1D8GPY7</accession>
<dbReference type="SUPFAM" id="SSF46785">
    <property type="entry name" value="Winged helix' DNA-binding domain"/>
    <property type="match status" value="2"/>
</dbReference>